<evidence type="ECO:0000313" key="3">
    <source>
        <dbReference type="Proteomes" id="UP000649345"/>
    </source>
</evidence>
<evidence type="ECO:0000313" key="2">
    <source>
        <dbReference type="EMBL" id="MBC5659890.1"/>
    </source>
</evidence>
<accession>A0A923RP00</accession>
<proteinExistence type="predicted"/>
<name>A0A923RP00_9FIRM</name>
<keyword evidence="3" id="KW-1185">Reference proteome</keyword>
<sequence length="131" mass="15010">MGPGDDGYRILRDLQRKCNELGRKIDSILRMMELMTTYMQYSGMMAEMAAVTAEKDHPDAQAREDAPGNEVNMASMDPRELQRIMNAAKNSDHPMSEGEFQEIFESLKKGKNQDEIARMEQMVQLARSFMK</sequence>
<feature type="compositionally biased region" description="Basic and acidic residues" evidence="1">
    <location>
        <begin position="53"/>
        <end position="66"/>
    </location>
</feature>
<gene>
    <name evidence="2" type="ORF">H8S44_08910</name>
</gene>
<feature type="region of interest" description="Disordered" evidence="1">
    <location>
        <begin position="53"/>
        <end position="73"/>
    </location>
</feature>
<evidence type="ECO:0000256" key="1">
    <source>
        <dbReference type="SAM" id="MobiDB-lite"/>
    </source>
</evidence>
<organism evidence="2 3">
    <name type="scientific">Anaerosacchariphilus hominis</name>
    <dbReference type="NCBI Taxonomy" id="2763017"/>
    <lineage>
        <taxon>Bacteria</taxon>
        <taxon>Bacillati</taxon>
        <taxon>Bacillota</taxon>
        <taxon>Clostridia</taxon>
        <taxon>Lachnospirales</taxon>
        <taxon>Lachnospiraceae</taxon>
        <taxon>Anaerosacchariphilus</taxon>
    </lineage>
</organism>
<dbReference type="EMBL" id="JACOOR010000004">
    <property type="protein sequence ID" value="MBC5659890.1"/>
    <property type="molecule type" value="Genomic_DNA"/>
</dbReference>
<protein>
    <submittedName>
        <fullName evidence="2">Uncharacterized protein</fullName>
    </submittedName>
</protein>
<reference evidence="2" key="1">
    <citation type="submission" date="2020-08" db="EMBL/GenBank/DDBJ databases">
        <title>Genome public.</title>
        <authorList>
            <person name="Liu C."/>
            <person name="Sun Q."/>
        </authorList>
    </citation>
    <scope>NUCLEOTIDE SEQUENCE</scope>
    <source>
        <strain evidence="2">NSJ-68</strain>
    </source>
</reference>
<dbReference type="AlphaFoldDB" id="A0A923RP00"/>
<dbReference type="RefSeq" id="WP_186872185.1">
    <property type="nucleotide sequence ID" value="NZ_JACOOR010000004.1"/>
</dbReference>
<dbReference type="Proteomes" id="UP000649345">
    <property type="component" value="Unassembled WGS sequence"/>
</dbReference>
<comment type="caution">
    <text evidence="2">The sequence shown here is derived from an EMBL/GenBank/DDBJ whole genome shotgun (WGS) entry which is preliminary data.</text>
</comment>